<comment type="caution">
    <text evidence="1">The sequence shown here is derived from an EMBL/GenBank/DDBJ whole genome shotgun (WGS) entry which is preliminary data.</text>
</comment>
<dbReference type="EMBL" id="RWJN01000040">
    <property type="protein sequence ID" value="TCD69494.1"/>
    <property type="molecule type" value="Genomic_DNA"/>
</dbReference>
<evidence type="ECO:0000313" key="1">
    <source>
        <dbReference type="EMBL" id="TCD69494.1"/>
    </source>
</evidence>
<reference evidence="1 2" key="1">
    <citation type="submission" date="2018-11" db="EMBL/GenBank/DDBJ databases">
        <title>Genome assembly of Steccherinum ochraceum LE-BIN_3174, the white-rot fungus of the Steccherinaceae family (The Residual Polyporoid clade, Polyporales, Basidiomycota).</title>
        <authorList>
            <person name="Fedorova T.V."/>
            <person name="Glazunova O.A."/>
            <person name="Landesman E.O."/>
            <person name="Moiseenko K.V."/>
            <person name="Psurtseva N.V."/>
            <person name="Savinova O.S."/>
            <person name="Shakhova N.V."/>
            <person name="Tyazhelova T.V."/>
            <person name="Vasina D.V."/>
        </authorList>
    </citation>
    <scope>NUCLEOTIDE SEQUENCE [LARGE SCALE GENOMIC DNA]</scope>
    <source>
        <strain evidence="1 2">LE-BIN_3174</strain>
    </source>
</reference>
<accession>A0A4R0S0S3</accession>
<sequence>MPDVRPSAPSDDEIKGYYYGFPSKPKLVARTSFTPWHQPSGAGSFLRSKRLRPLGRHRIAEIWEEKLVPQIHTILCEGEIDFNSIEAWRIGHEPSDWNVIVWIGVEPQSLSFDVGIEVAFKCKQVLLDCGVDDAEVEIKESKLLRLAGARLQNPSSKLDVVAAQREPFTSALGIPICAQRTPWASGTGGFFIDEGGEGKRLFLVTVRHVAFPDSSDVTDTENKVFMYTTQDQDRHNILVLDDRLLRKHLDSLDGLIHDEEDRIREHSDILQKMKGKTVAVTMRQGHIIAKDLATAKKQSLETLRHDLKNWTPLTNRILGHVLFSPRFAVGVGRKKCTDDIAVIEVDPSMIDWNEFMGNVISLRDAPTLANLDARMNANITRVAFPSDYYLLHLQNIISDEEMKATSTDPDDRLNTMVVLKSGMASGLTVGLSNNIRSFTRYGRNMVVQGTSWEWAIVGVDGNPFSEVGDSGSVVVDGHGRIGGMLTSGNGHPKVDVTYATPITFILDEIRSYGPLANARLKPGPYDDH</sequence>
<dbReference type="OrthoDB" id="5424209at2759"/>
<evidence type="ECO:0000313" key="2">
    <source>
        <dbReference type="Proteomes" id="UP000292702"/>
    </source>
</evidence>
<organism evidence="1 2">
    <name type="scientific">Steccherinum ochraceum</name>
    <dbReference type="NCBI Taxonomy" id="92696"/>
    <lineage>
        <taxon>Eukaryota</taxon>
        <taxon>Fungi</taxon>
        <taxon>Dikarya</taxon>
        <taxon>Basidiomycota</taxon>
        <taxon>Agaricomycotina</taxon>
        <taxon>Agaricomycetes</taxon>
        <taxon>Polyporales</taxon>
        <taxon>Steccherinaceae</taxon>
        <taxon>Steccherinum</taxon>
    </lineage>
</organism>
<dbReference type="STRING" id="92696.A0A4R0S0S3"/>
<dbReference type="Proteomes" id="UP000292702">
    <property type="component" value="Unassembled WGS sequence"/>
</dbReference>
<dbReference type="InterPro" id="IPR009003">
    <property type="entry name" value="Peptidase_S1_PA"/>
</dbReference>
<protein>
    <recommendedName>
        <fullName evidence="3">Serine protease</fullName>
    </recommendedName>
</protein>
<dbReference type="AlphaFoldDB" id="A0A4R0S0S3"/>
<keyword evidence="2" id="KW-1185">Reference proteome</keyword>
<evidence type="ECO:0008006" key="3">
    <source>
        <dbReference type="Google" id="ProtNLM"/>
    </source>
</evidence>
<dbReference type="SUPFAM" id="SSF50494">
    <property type="entry name" value="Trypsin-like serine proteases"/>
    <property type="match status" value="1"/>
</dbReference>
<name>A0A4R0S0S3_9APHY</name>
<gene>
    <name evidence="1" type="ORF">EIP91_007424</name>
</gene>
<proteinExistence type="predicted"/>